<accession>A0ABT9AY28</accession>
<feature type="chain" id="PRO_5045330111" evidence="1">
    <location>
        <begin position="30"/>
        <end position="421"/>
    </location>
</feature>
<keyword evidence="3" id="KW-1185">Reference proteome</keyword>
<protein>
    <submittedName>
        <fullName evidence="2">Choice-of-anchor P family protein</fullName>
    </submittedName>
</protein>
<comment type="caution">
    <text evidence="2">The sequence shown here is derived from an EMBL/GenBank/DDBJ whole genome shotgun (WGS) entry which is preliminary data.</text>
</comment>
<evidence type="ECO:0000313" key="2">
    <source>
        <dbReference type="EMBL" id="MDO7867384.1"/>
    </source>
</evidence>
<dbReference type="NCBIfam" id="NF040603">
    <property type="entry name" value="choice_anch_P"/>
    <property type="match status" value="2"/>
</dbReference>
<name>A0ABT9AY28_9ACTN</name>
<gene>
    <name evidence="2" type="ORF">Q5722_03285</name>
</gene>
<sequence>MSIKLKSLLATAGAALPLIAAGVAAPASAATTSWQYQAGAGATYVRVIGQTVSSDVTAQSSISGYKVPNSATNSTAAVSALSGAVKTGAVQSSTTSAATSTGGIALTAWNRTAGVNLLNGLITADAVETTARTVGNTDGTMTGSAATRFVNLHILGIDLPVDIKPNTVVSVPKIATISLNHSASTVSGSTRKTEGWALSVTLLAAYAGAPSGATIVLNPSQANLRPGDPQAAPEVGGYAYATQVNVQAGDVLKVQSGPTARVAVPQGGSDGKTITNSTAGVSLPNVAVLKAVSSSTTSTVSGTTADVVTQSGAATLDVLSGLVAADAIDVRAHGHKASGAYTGDMKMTTVNLTILGQQIPVNVSPNTTIEVPGIAKIVLNEQIQSGPVNKITGIHITLLDARGGLAAGAQVEVATAVTWIH</sequence>
<dbReference type="EMBL" id="JAUQTA010000001">
    <property type="protein sequence ID" value="MDO7867384.1"/>
    <property type="molecule type" value="Genomic_DNA"/>
</dbReference>
<reference evidence="2 3" key="1">
    <citation type="submission" date="2023-07" db="EMBL/GenBank/DDBJ databases">
        <title>Nocardioides sp. nov WY-20 isolated from soil.</title>
        <authorList>
            <person name="Liu B."/>
            <person name="Wan Y."/>
        </authorList>
    </citation>
    <scope>NUCLEOTIDE SEQUENCE [LARGE SCALE GENOMIC DNA]</scope>
    <source>
        <strain evidence="2 3">WY-20</strain>
    </source>
</reference>
<evidence type="ECO:0000313" key="3">
    <source>
        <dbReference type="Proteomes" id="UP001233314"/>
    </source>
</evidence>
<feature type="signal peptide" evidence="1">
    <location>
        <begin position="1"/>
        <end position="29"/>
    </location>
</feature>
<dbReference type="RefSeq" id="WP_305026785.1">
    <property type="nucleotide sequence ID" value="NZ_JAUQTA010000001.1"/>
</dbReference>
<organism evidence="2 3">
    <name type="scientific">Nocardioides jiangxiensis</name>
    <dbReference type="NCBI Taxonomy" id="3064524"/>
    <lineage>
        <taxon>Bacteria</taxon>
        <taxon>Bacillati</taxon>
        <taxon>Actinomycetota</taxon>
        <taxon>Actinomycetes</taxon>
        <taxon>Propionibacteriales</taxon>
        <taxon>Nocardioidaceae</taxon>
        <taxon>Nocardioides</taxon>
    </lineage>
</organism>
<proteinExistence type="predicted"/>
<dbReference type="Proteomes" id="UP001233314">
    <property type="component" value="Unassembled WGS sequence"/>
</dbReference>
<keyword evidence="1" id="KW-0732">Signal</keyword>
<evidence type="ECO:0000256" key="1">
    <source>
        <dbReference type="SAM" id="SignalP"/>
    </source>
</evidence>